<dbReference type="RefSeq" id="WP_131366380.1">
    <property type="nucleotide sequence ID" value="NZ_SJKB01000026.1"/>
</dbReference>
<organism evidence="1 2">
    <name type="scientific">Kribbella pittospori</name>
    <dbReference type="NCBI Taxonomy" id="722689"/>
    <lineage>
        <taxon>Bacteria</taxon>
        <taxon>Bacillati</taxon>
        <taxon>Actinomycetota</taxon>
        <taxon>Actinomycetes</taxon>
        <taxon>Propionibacteriales</taxon>
        <taxon>Kribbellaceae</taxon>
        <taxon>Kribbella</taxon>
    </lineage>
</organism>
<protein>
    <submittedName>
        <fullName evidence="1">Uncharacterized protein</fullName>
    </submittedName>
</protein>
<evidence type="ECO:0000313" key="2">
    <source>
        <dbReference type="Proteomes" id="UP000291144"/>
    </source>
</evidence>
<dbReference type="Proteomes" id="UP000291144">
    <property type="component" value="Unassembled WGS sequence"/>
</dbReference>
<accession>A0A4R0K3T1</accession>
<sequence>MPSAMAMHRSVELHVAHKAGVALTIQQLRQAAVYSVRYDEESDRLLHEVFAPYGIPYRRATG</sequence>
<evidence type="ECO:0000313" key="1">
    <source>
        <dbReference type="EMBL" id="TCC49575.1"/>
    </source>
</evidence>
<gene>
    <name evidence="1" type="ORF">E0H73_42280</name>
</gene>
<dbReference type="AlphaFoldDB" id="A0A4R0K3T1"/>
<dbReference type="OrthoDB" id="3835172at2"/>
<dbReference type="EMBL" id="SJKB01000026">
    <property type="protein sequence ID" value="TCC49575.1"/>
    <property type="molecule type" value="Genomic_DNA"/>
</dbReference>
<name>A0A4R0K3T1_9ACTN</name>
<comment type="caution">
    <text evidence="1">The sequence shown here is derived from an EMBL/GenBank/DDBJ whole genome shotgun (WGS) entry which is preliminary data.</text>
</comment>
<reference evidence="1 2" key="1">
    <citation type="submission" date="2019-02" db="EMBL/GenBank/DDBJ databases">
        <title>Kribbella capetownensis sp. nov. and Kribbella speibonae sp. nov., isolated from soil.</title>
        <authorList>
            <person name="Curtis S.M."/>
            <person name="Norton I."/>
            <person name="Everest G.J."/>
            <person name="Meyers P.R."/>
        </authorList>
    </citation>
    <scope>NUCLEOTIDE SEQUENCE [LARGE SCALE GENOMIC DNA]</scope>
    <source>
        <strain evidence="1 2">NRRL B-24813</strain>
    </source>
</reference>
<proteinExistence type="predicted"/>
<keyword evidence="2" id="KW-1185">Reference proteome</keyword>